<gene>
    <name evidence="6" type="ORF">Cph01nite_04990</name>
</gene>
<evidence type="ECO:0000256" key="2">
    <source>
        <dbReference type="ARBA" id="ARBA00022598"/>
    </source>
</evidence>
<dbReference type="PANTHER" id="PTHR43201:SF5">
    <property type="entry name" value="MEDIUM-CHAIN ACYL-COA LIGASE ACSF2, MITOCHONDRIAL"/>
    <property type="match status" value="1"/>
</dbReference>
<proteinExistence type="inferred from homology"/>
<dbReference type="PROSITE" id="PS00455">
    <property type="entry name" value="AMP_BINDING"/>
    <property type="match status" value="1"/>
</dbReference>
<organism evidence="6 7">
    <name type="scientific">Cellulomonas phragmiteti</name>
    <dbReference type="NCBI Taxonomy" id="478780"/>
    <lineage>
        <taxon>Bacteria</taxon>
        <taxon>Bacillati</taxon>
        <taxon>Actinomycetota</taxon>
        <taxon>Actinomycetes</taxon>
        <taxon>Micrococcales</taxon>
        <taxon>Cellulomonadaceae</taxon>
        <taxon>Cellulomonas</taxon>
    </lineage>
</organism>
<feature type="region of interest" description="Disordered" evidence="3">
    <location>
        <begin position="1"/>
        <end position="30"/>
    </location>
</feature>
<name>A0ABQ4DIA4_9CELL</name>
<reference evidence="6 7" key="1">
    <citation type="submission" date="2021-01" db="EMBL/GenBank/DDBJ databases">
        <title>Whole genome shotgun sequence of Cellulomonas phragmiteti NBRC 110785.</title>
        <authorList>
            <person name="Komaki H."/>
            <person name="Tamura T."/>
        </authorList>
    </citation>
    <scope>NUCLEOTIDE SEQUENCE [LARGE SCALE GENOMIC DNA]</scope>
    <source>
        <strain evidence="6 7">NBRC 110785</strain>
    </source>
</reference>
<dbReference type="RefSeq" id="WP_203670798.1">
    <property type="nucleotide sequence ID" value="NZ_BONP01000002.1"/>
</dbReference>
<evidence type="ECO:0000313" key="6">
    <source>
        <dbReference type="EMBL" id="GIG38737.1"/>
    </source>
</evidence>
<evidence type="ECO:0000256" key="3">
    <source>
        <dbReference type="SAM" id="MobiDB-lite"/>
    </source>
</evidence>
<dbReference type="EMBL" id="BONP01000002">
    <property type="protein sequence ID" value="GIG38737.1"/>
    <property type="molecule type" value="Genomic_DNA"/>
</dbReference>
<dbReference type="Proteomes" id="UP000614741">
    <property type="component" value="Unassembled WGS sequence"/>
</dbReference>
<dbReference type="SUPFAM" id="SSF53474">
    <property type="entry name" value="alpha/beta-Hydrolases"/>
    <property type="match status" value="1"/>
</dbReference>
<evidence type="ECO:0000259" key="4">
    <source>
        <dbReference type="Pfam" id="PF00501"/>
    </source>
</evidence>
<dbReference type="Gene3D" id="3.30.300.30">
    <property type="match status" value="1"/>
</dbReference>
<dbReference type="InterPro" id="IPR000873">
    <property type="entry name" value="AMP-dep_synth/lig_dom"/>
</dbReference>
<keyword evidence="2" id="KW-0436">Ligase</keyword>
<dbReference type="Pfam" id="PF00501">
    <property type="entry name" value="AMP-binding"/>
    <property type="match status" value="1"/>
</dbReference>
<comment type="caution">
    <text evidence="6">The sequence shown here is derived from an EMBL/GenBank/DDBJ whole genome shotgun (WGS) entry which is preliminary data.</text>
</comment>
<evidence type="ECO:0000259" key="5">
    <source>
        <dbReference type="Pfam" id="PF00561"/>
    </source>
</evidence>
<dbReference type="InterPro" id="IPR045851">
    <property type="entry name" value="AMP-bd_C_sf"/>
</dbReference>
<dbReference type="Pfam" id="PF00561">
    <property type="entry name" value="Abhydrolase_1"/>
    <property type="match status" value="1"/>
</dbReference>
<comment type="similarity">
    <text evidence="1">Belongs to the ATP-dependent AMP-binding enzyme family.</text>
</comment>
<feature type="domain" description="AB hydrolase-1" evidence="5">
    <location>
        <begin position="81"/>
        <end position="332"/>
    </location>
</feature>
<keyword evidence="7" id="KW-1185">Reference proteome</keyword>
<dbReference type="PANTHER" id="PTHR43201">
    <property type="entry name" value="ACYL-COA SYNTHETASE"/>
    <property type="match status" value="1"/>
</dbReference>
<dbReference type="InterPro" id="IPR000073">
    <property type="entry name" value="AB_hydrolase_1"/>
</dbReference>
<dbReference type="InterPro" id="IPR029058">
    <property type="entry name" value="AB_hydrolase_fold"/>
</dbReference>
<dbReference type="InterPro" id="IPR020845">
    <property type="entry name" value="AMP-binding_CS"/>
</dbReference>
<dbReference type="Gene3D" id="3.40.50.12780">
    <property type="entry name" value="N-terminal domain of ligase-like"/>
    <property type="match status" value="1"/>
</dbReference>
<dbReference type="Gene3D" id="3.40.50.1820">
    <property type="entry name" value="alpha/beta hydrolase"/>
    <property type="match status" value="1"/>
</dbReference>
<protein>
    <submittedName>
        <fullName evidence="6">Acyl-CoA synthetase</fullName>
    </submittedName>
</protein>
<dbReference type="InterPro" id="IPR042099">
    <property type="entry name" value="ANL_N_sf"/>
</dbReference>
<accession>A0ABQ4DIA4</accession>
<dbReference type="SUPFAM" id="SSF56801">
    <property type="entry name" value="Acetyl-CoA synthetase-like"/>
    <property type="match status" value="1"/>
</dbReference>
<feature type="domain" description="AMP-dependent synthetase/ligase" evidence="4">
    <location>
        <begin position="377"/>
        <end position="751"/>
    </location>
</feature>
<sequence length="925" mass="94830">MTGRAAGPAARLPSPAVAPAELPPSGLPGLDPAWSRLVEVPETPLDAPPGTAGPADVATRTWHVLDTGPLLAERGTPVVGTLLCVHGNPTWSYLWRDLVAATLDAATPDGATPDGPTPGAWRVVAVDQLDMGFSERTGTHRTLRRRVQDLADLTGALGLDGPVVTVGHDWGGVVSLGWAVDHRDALAGVVLLDTAVHHPEDTPIPAPLRLALRGLAASTVTTPAFLETTLALAHPALPADVKDAYRAPYRTAGRRSGVGGFVADIPAGPEHPSADELDRIAEGTRTLDVPVLLLWGPRDPVFGEPYLVDLLERLPHARVHRYEGAGHLLTEDADTAGAVLTWLADHRSTDDDRTPAAPPATPRAPMWHHLDALADDDSTALVEMAPSTGGGVRTVSWRLLARRVRELAAGLHAAGVERGDRVSLLVPPGADLTATLYACLRLGAVVVVADAGLGPRGLTRAVRGAQPTVVVGERRGLAAARALGWPGRRVSTTTLPPLTAAALGVTTSLPDLVDAGAGADLPPAPSPDDLAAVLFTSGSTGPAKGVAYTHGQLAAMRDALAAQYDLGVGTGLVAGFAPFALLGPALGCRSVTPDMDVTAPRTLTARAVAAAAGAVDATAVFLSPAAVANVVATAGELTADDERALAGVRLLLSAGAPVGERLLAEVGDLLPGAVPHTPYGMTEGLLLTDVTLAEIRAAGPGGAAGGVCVGRPAAGVTVRISALDADGRATGTLAATPDVTGEVVVAAPHVKDHYDRLWLTDRESRRGTPDGDGGTRLRTDVDDLAPGARWHRTGDVGHLDADGRLWIEGRLAHVLVTADGPVTPVGPEQRAQTVPGVRRAGVVGVGPRGTQQLVVVVETDPGARRPGLATPALTAAVRDAVGPGTVAVLVVPELPTDVRHNSKVDRARLAAWADGVLAGGRLGRP</sequence>
<evidence type="ECO:0000313" key="7">
    <source>
        <dbReference type="Proteomes" id="UP000614741"/>
    </source>
</evidence>
<evidence type="ECO:0000256" key="1">
    <source>
        <dbReference type="ARBA" id="ARBA00006432"/>
    </source>
</evidence>